<feature type="transmembrane region" description="Helical" evidence="1">
    <location>
        <begin position="238"/>
        <end position="257"/>
    </location>
</feature>
<keyword evidence="1" id="KW-0812">Transmembrane</keyword>
<gene>
    <name evidence="2" type="ORF">FHX52_3009</name>
</gene>
<protein>
    <submittedName>
        <fullName evidence="2">Putative peptide zinc metalloprotease protein</fullName>
    </submittedName>
</protein>
<evidence type="ECO:0000313" key="3">
    <source>
        <dbReference type="Proteomes" id="UP000320085"/>
    </source>
</evidence>
<evidence type="ECO:0000256" key="1">
    <source>
        <dbReference type="SAM" id="Phobius"/>
    </source>
</evidence>
<dbReference type="GO" id="GO:0008237">
    <property type="term" value="F:metallopeptidase activity"/>
    <property type="evidence" value="ECO:0007669"/>
    <property type="project" value="UniProtKB-KW"/>
</dbReference>
<dbReference type="AlphaFoldDB" id="A0A543PQD6"/>
<proteinExistence type="predicted"/>
<organism evidence="2 3">
    <name type="scientific">Humibacillus xanthopallidus</name>
    <dbReference type="NCBI Taxonomy" id="412689"/>
    <lineage>
        <taxon>Bacteria</taxon>
        <taxon>Bacillati</taxon>
        <taxon>Actinomycetota</taxon>
        <taxon>Actinomycetes</taxon>
        <taxon>Micrococcales</taxon>
        <taxon>Intrasporangiaceae</taxon>
        <taxon>Humibacillus</taxon>
    </lineage>
</organism>
<keyword evidence="1" id="KW-0472">Membrane</keyword>
<keyword evidence="1" id="KW-1133">Transmembrane helix</keyword>
<dbReference type="EMBL" id="VFQF01000002">
    <property type="protein sequence ID" value="TQN46296.1"/>
    <property type="molecule type" value="Genomic_DNA"/>
</dbReference>
<name>A0A543PQD6_9MICO</name>
<reference evidence="2 3" key="1">
    <citation type="submission" date="2019-06" db="EMBL/GenBank/DDBJ databases">
        <title>Sequencing the genomes of 1000 actinobacteria strains.</title>
        <authorList>
            <person name="Klenk H.-P."/>
        </authorList>
    </citation>
    <scope>NUCLEOTIDE SEQUENCE [LARGE SCALE GENOMIC DNA]</scope>
    <source>
        <strain evidence="2 3">DSM 21776</strain>
    </source>
</reference>
<keyword evidence="2" id="KW-0378">Hydrolase</keyword>
<feature type="transmembrane region" description="Helical" evidence="1">
    <location>
        <begin position="345"/>
        <end position="370"/>
    </location>
</feature>
<comment type="caution">
    <text evidence="2">The sequence shown here is derived from an EMBL/GenBank/DDBJ whole genome shotgun (WGS) entry which is preliminary data.</text>
</comment>
<feature type="transmembrane region" description="Helical" evidence="1">
    <location>
        <begin position="302"/>
        <end position="325"/>
    </location>
</feature>
<sequence>MTLHPDVTWRASKRGLVLASPSSGTVLFEHPRSAALVDLLVDDPTPEELRRKLGPPLQDDLVEMLVRAEILTEDHANGTAVRQPSSVHVTASGITFPGIAMPARWLDSVAVPPLTSWTGRLTSAMLLAGGAVALVAGRPSLPAYSGQPALEAGLMLLILLLMNVGHELAHATALVHFGRKPTRAGFGFYWGALSFYVDSTPALTLARRQRLIQALAGLGVDAVALAVCAIGAQLSPSPLLASVLWRVAALGLVGWLLNAAPILDVDGHWALADWLDEPDLAPRARRSCAVVLRGGRPEERWLAAYGACSLVAGVLMIAAAAYVFWTSTGPLVVALFKGTPVEIALGLYLVVPLALGLVASSLGMLIDLAVAPERTRL</sequence>
<keyword evidence="2" id="KW-0645">Protease</keyword>
<evidence type="ECO:0000313" key="2">
    <source>
        <dbReference type="EMBL" id="TQN46296.1"/>
    </source>
</evidence>
<feature type="transmembrane region" description="Helical" evidence="1">
    <location>
        <begin position="212"/>
        <end position="232"/>
    </location>
</feature>
<accession>A0A543PQD6</accession>
<dbReference type="Proteomes" id="UP000320085">
    <property type="component" value="Unassembled WGS sequence"/>
</dbReference>
<keyword evidence="2" id="KW-0482">Metalloprotease</keyword>
<dbReference type="GO" id="GO:0006508">
    <property type="term" value="P:proteolysis"/>
    <property type="evidence" value="ECO:0007669"/>
    <property type="project" value="UniProtKB-KW"/>
</dbReference>